<evidence type="ECO:0000256" key="10">
    <source>
        <dbReference type="ARBA" id="ARBA00030554"/>
    </source>
</evidence>
<dbReference type="GO" id="GO:0008033">
    <property type="term" value="P:tRNA processing"/>
    <property type="evidence" value="ECO:0007669"/>
    <property type="project" value="UniProtKB-KW"/>
</dbReference>
<comment type="similarity">
    <text evidence="2">Belongs to the TYW3 family.</text>
</comment>
<keyword evidence="7" id="KW-0949">S-adenosyl-L-methionine</keyword>
<name>A7RZ41_NEMVE</name>
<feature type="transmembrane region" description="Helical" evidence="12">
    <location>
        <begin position="50"/>
        <end position="66"/>
    </location>
</feature>
<evidence type="ECO:0000256" key="4">
    <source>
        <dbReference type="ARBA" id="ARBA00016536"/>
    </source>
</evidence>
<dbReference type="InParanoid" id="A7RZ41"/>
<dbReference type="GO" id="GO:0008168">
    <property type="term" value="F:methyltransferase activity"/>
    <property type="evidence" value="ECO:0007669"/>
    <property type="project" value="UniProtKB-KW"/>
</dbReference>
<evidence type="ECO:0000313" key="15">
    <source>
        <dbReference type="Proteomes" id="UP000001593"/>
    </source>
</evidence>
<proteinExistence type="inferred from homology"/>
<keyword evidence="15" id="KW-1185">Reference proteome</keyword>
<evidence type="ECO:0000256" key="5">
    <source>
        <dbReference type="ARBA" id="ARBA00022603"/>
    </source>
</evidence>
<dbReference type="AlphaFoldDB" id="A7RZ41"/>
<reference evidence="14 15" key="1">
    <citation type="journal article" date="2007" name="Science">
        <title>Sea anemone genome reveals ancestral eumetazoan gene repertoire and genomic organization.</title>
        <authorList>
            <person name="Putnam N.H."/>
            <person name="Srivastava M."/>
            <person name="Hellsten U."/>
            <person name="Dirks B."/>
            <person name="Chapman J."/>
            <person name="Salamov A."/>
            <person name="Terry A."/>
            <person name="Shapiro H."/>
            <person name="Lindquist E."/>
            <person name="Kapitonov V.V."/>
            <person name="Jurka J."/>
            <person name="Genikhovich G."/>
            <person name="Grigoriev I.V."/>
            <person name="Lucas S.M."/>
            <person name="Steele R.E."/>
            <person name="Finnerty J.R."/>
            <person name="Technau U."/>
            <person name="Martindale M.Q."/>
            <person name="Rokhsar D.S."/>
        </authorList>
    </citation>
    <scope>NUCLEOTIDE SEQUENCE [LARGE SCALE GENOMIC DNA]</scope>
    <source>
        <strain evidence="15">CH2 X CH6</strain>
    </source>
</reference>
<dbReference type="HOGENOM" id="CLU_1621001_0_0_1"/>
<evidence type="ECO:0000256" key="1">
    <source>
        <dbReference type="ARBA" id="ARBA00004797"/>
    </source>
</evidence>
<dbReference type="PANTHER" id="PTHR48418:SF1">
    <property type="entry name" value="TRNA WYBUTOSINE-SYNTHESIZING PROTEIN 3"/>
    <property type="match status" value="1"/>
</dbReference>
<dbReference type="UniPathway" id="UPA00375"/>
<comment type="function">
    <text evidence="9">Probable S-adenosyl-L-methionine-dependent methyltransferase that acts as a component of the wybutosine biosynthesis pathway. Wybutosine is a hyper modified guanosine with a tricyclic base found at the 3'-position adjacent to the anticodon of eukaryotic phenylalanine tRNA.</text>
</comment>
<dbReference type="InterPro" id="IPR003827">
    <property type="entry name" value="tRNA_yW-synthesising"/>
</dbReference>
<organism evidence="14 15">
    <name type="scientific">Nematostella vectensis</name>
    <name type="common">Starlet sea anemone</name>
    <dbReference type="NCBI Taxonomy" id="45351"/>
    <lineage>
        <taxon>Eukaryota</taxon>
        <taxon>Metazoa</taxon>
        <taxon>Cnidaria</taxon>
        <taxon>Anthozoa</taxon>
        <taxon>Hexacorallia</taxon>
        <taxon>Actiniaria</taxon>
        <taxon>Edwardsiidae</taxon>
        <taxon>Nematostella</taxon>
    </lineage>
</organism>
<keyword evidence="8" id="KW-0819">tRNA processing</keyword>
<dbReference type="SUPFAM" id="SSF111278">
    <property type="entry name" value="SSo0622-like"/>
    <property type="match status" value="1"/>
</dbReference>
<evidence type="ECO:0000259" key="13">
    <source>
        <dbReference type="Pfam" id="PF02676"/>
    </source>
</evidence>
<evidence type="ECO:0000256" key="8">
    <source>
        <dbReference type="ARBA" id="ARBA00022694"/>
    </source>
</evidence>
<dbReference type="STRING" id="45351.A7RZ41"/>
<dbReference type="Pfam" id="PF02676">
    <property type="entry name" value="TYW3"/>
    <property type="match status" value="1"/>
</dbReference>
<keyword evidence="12" id="KW-0472">Membrane</keyword>
<evidence type="ECO:0000256" key="2">
    <source>
        <dbReference type="ARBA" id="ARBA00008569"/>
    </source>
</evidence>
<evidence type="ECO:0000256" key="7">
    <source>
        <dbReference type="ARBA" id="ARBA00022691"/>
    </source>
</evidence>
<evidence type="ECO:0000256" key="6">
    <source>
        <dbReference type="ARBA" id="ARBA00022679"/>
    </source>
</evidence>
<dbReference type="EC" id="2.1.1.282" evidence="3"/>
<dbReference type="GO" id="GO:0032259">
    <property type="term" value="P:methylation"/>
    <property type="evidence" value="ECO:0007669"/>
    <property type="project" value="UniProtKB-KW"/>
</dbReference>
<dbReference type="EMBL" id="DS469555">
    <property type="protein sequence ID" value="EDO43290.1"/>
    <property type="molecule type" value="Genomic_DNA"/>
</dbReference>
<gene>
    <name evidence="14" type="ORF">NEMVEDRAFT_v1g204294</name>
</gene>
<keyword evidence="6" id="KW-0808">Transferase</keyword>
<keyword evidence="12" id="KW-0812">Transmembrane</keyword>
<keyword evidence="12" id="KW-1133">Transmembrane helix</keyword>
<evidence type="ECO:0000256" key="12">
    <source>
        <dbReference type="SAM" id="Phobius"/>
    </source>
</evidence>
<dbReference type="Gene3D" id="3.30.1960.10">
    <property type="entry name" value="tRNA wybutosine-synthesizing-like"/>
    <property type="match status" value="1"/>
</dbReference>
<evidence type="ECO:0000256" key="11">
    <source>
        <dbReference type="ARBA" id="ARBA00049202"/>
    </source>
</evidence>
<dbReference type="InterPro" id="IPR036602">
    <property type="entry name" value="tRNA_yW-synthesising-like_sf"/>
</dbReference>
<dbReference type="Proteomes" id="UP000001593">
    <property type="component" value="Unassembled WGS sequence"/>
</dbReference>
<dbReference type="PANTHER" id="PTHR48418">
    <property type="entry name" value="TRNA WYBUTOSINE-SYNTHESIZING PROTEIN 3"/>
    <property type="match status" value="1"/>
</dbReference>
<evidence type="ECO:0000256" key="3">
    <source>
        <dbReference type="ARBA" id="ARBA00012750"/>
    </source>
</evidence>
<accession>A7RZ41</accession>
<evidence type="ECO:0000256" key="9">
    <source>
        <dbReference type="ARBA" id="ARBA00025378"/>
    </source>
</evidence>
<feature type="domain" description="tRNA wybutosine-synthesizing protein" evidence="13">
    <location>
        <begin position="7"/>
        <end position="55"/>
    </location>
</feature>
<dbReference type="eggNOG" id="KOG1228">
    <property type="taxonomic scope" value="Eukaryota"/>
</dbReference>
<comment type="catalytic activity">
    <reaction evidence="11">
        <text>4-demethyl-7-[(3S)-3-amino-3-carboxypropyl]wyosine(37) in tRNA(Phe) + S-adenosyl-L-methionine = 7-[(3S)-3-amino-3-carboxypropyl]wyosine(37) in tRNA(Phe) + S-adenosyl-L-homocysteine + H(+)</text>
        <dbReference type="Rhea" id="RHEA:36635"/>
        <dbReference type="Rhea" id="RHEA-COMP:10378"/>
        <dbReference type="Rhea" id="RHEA-COMP:10379"/>
        <dbReference type="ChEBI" id="CHEBI:15378"/>
        <dbReference type="ChEBI" id="CHEBI:57856"/>
        <dbReference type="ChEBI" id="CHEBI:59789"/>
        <dbReference type="ChEBI" id="CHEBI:73543"/>
        <dbReference type="ChEBI" id="CHEBI:73550"/>
        <dbReference type="EC" id="2.1.1.282"/>
    </reaction>
</comment>
<protein>
    <recommendedName>
        <fullName evidence="4">tRNA wybutosine-synthesizing protein 3 homolog</fullName>
        <ecNumber evidence="3">2.1.1.282</ecNumber>
    </recommendedName>
    <alternativeName>
        <fullName evidence="10">tRNA(Phe) 7-((3-amino-3-carboxypropyl)-4-demethylwyosine(37)-N(4))-methyltransferase</fullName>
    </alternativeName>
</protein>
<evidence type="ECO:0000313" key="14">
    <source>
        <dbReference type="EMBL" id="EDO43290.1"/>
    </source>
</evidence>
<keyword evidence="5" id="KW-0489">Methyltransferase</keyword>
<sequence>MAAFMAQKQQTLSQADLSKKGSIDEPIVNLVDYINGLDAFFTTSSCSGRISVFTEVLLFILIHLGFKFPSKNHYKKCEVPSLGTISGFLRSIMGELQQSKATPLRKIDYFLDALNSSLRNGGIFRVIYFAVGVGVNNYVAHIKAKATFFLKLNSDISRSKSYIY</sequence>
<comment type="pathway">
    <text evidence="1">tRNA modification; wybutosine-tRNA(Phe) biosynthesis.</text>
</comment>